<organism evidence="1 2">
    <name type="scientific">Aspergillus bertholletiae</name>
    <dbReference type="NCBI Taxonomy" id="1226010"/>
    <lineage>
        <taxon>Eukaryota</taxon>
        <taxon>Fungi</taxon>
        <taxon>Dikarya</taxon>
        <taxon>Ascomycota</taxon>
        <taxon>Pezizomycotina</taxon>
        <taxon>Eurotiomycetes</taxon>
        <taxon>Eurotiomycetidae</taxon>
        <taxon>Eurotiales</taxon>
        <taxon>Aspergillaceae</taxon>
        <taxon>Aspergillus</taxon>
        <taxon>Aspergillus subgen. Circumdati</taxon>
    </lineage>
</organism>
<dbReference type="EMBL" id="ML736213">
    <property type="protein sequence ID" value="KAE8378098.1"/>
    <property type="molecule type" value="Genomic_DNA"/>
</dbReference>
<name>A0A5N7B8N4_9EURO</name>
<proteinExistence type="predicted"/>
<keyword evidence="2" id="KW-1185">Reference proteome</keyword>
<dbReference type="Proteomes" id="UP000326198">
    <property type="component" value="Unassembled WGS sequence"/>
</dbReference>
<accession>A0A5N7B8N4</accession>
<sequence length="100" mass="10840">MRAHPLLTLARCLRPASCYPRVLSSSRLPSRFFSSKGATTSQLASEELSKVPPAGVPLGTPRCPTLTRQSFLDIGLVLIDITDKDATFGKQQHTNPCTIT</sequence>
<evidence type="ECO:0000313" key="2">
    <source>
        <dbReference type="Proteomes" id="UP000326198"/>
    </source>
</evidence>
<protein>
    <submittedName>
        <fullName evidence="1">Uncharacterized protein</fullName>
    </submittedName>
</protein>
<gene>
    <name evidence="1" type="ORF">BDV26DRAFT_262276</name>
</gene>
<dbReference type="AlphaFoldDB" id="A0A5N7B8N4"/>
<evidence type="ECO:0000313" key="1">
    <source>
        <dbReference type="EMBL" id="KAE8378098.1"/>
    </source>
</evidence>
<reference evidence="1 2" key="1">
    <citation type="submission" date="2019-04" db="EMBL/GenBank/DDBJ databases">
        <title>Friends and foes A comparative genomics studyof 23 Aspergillus species from section Flavi.</title>
        <authorList>
            <consortium name="DOE Joint Genome Institute"/>
            <person name="Kjaerbolling I."/>
            <person name="Vesth T."/>
            <person name="Frisvad J.C."/>
            <person name="Nybo J.L."/>
            <person name="Theobald S."/>
            <person name="Kildgaard S."/>
            <person name="Isbrandt T."/>
            <person name="Kuo A."/>
            <person name="Sato A."/>
            <person name="Lyhne E.K."/>
            <person name="Kogle M.E."/>
            <person name="Wiebenga A."/>
            <person name="Kun R.S."/>
            <person name="Lubbers R.J."/>
            <person name="Makela M.R."/>
            <person name="Barry K."/>
            <person name="Chovatia M."/>
            <person name="Clum A."/>
            <person name="Daum C."/>
            <person name="Haridas S."/>
            <person name="He G."/>
            <person name="LaButti K."/>
            <person name="Lipzen A."/>
            <person name="Mondo S."/>
            <person name="Riley R."/>
            <person name="Salamov A."/>
            <person name="Simmons B.A."/>
            <person name="Magnuson J.K."/>
            <person name="Henrissat B."/>
            <person name="Mortensen U.H."/>
            <person name="Larsen T.O."/>
            <person name="Devries R.P."/>
            <person name="Grigoriev I.V."/>
            <person name="Machida M."/>
            <person name="Baker S.E."/>
            <person name="Andersen M.R."/>
        </authorList>
    </citation>
    <scope>NUCLEOTIDE SEQUENCE [LARGE SCALE GENOMIC DNA]</scope>
    <source>
        <strain evidence="1 2">IBT 29228</strain>
    </source>
</reference>